<evidence type="ECO:0000313" key="2">
    <source>
        <dbReference type="EMBL" id="KXK61823.1"/>
    </source>
</evidence>
<dbReference type="EMBL" id="LRQV01000032">
    <property type="protein sequence ID" value="KXK61823.1"/>
    <property type="molecule type" value="Genomic_DNA"/>
</dbReference>
<feature type="region of interest" description="Disordered" evidence="1">
    <location>
        <begin position="127"/>
        <end position="162"/>
    </location>
</feature>
<protein>
    <submittedName>
        <fullName evidence="2">Uncharacterized protein</fullName>
    </submittedName>
</protein>
<feature type="compositionally biased region" description="Basic and acidic residues" evidence="1">
    <location>
        <begin position="184"/>
        <end position="198"/>
    </location>
</feature>
<dbReference type="OrthoDB" id="3390196at2"/>
<dbReference type="Proteomes" id="UP000070620">
    <property type="component" value="Unassembled WGS sequence"/>
</dbReference>
<dbReference type="AlphaFoldDB" id="A0A136PTT3"/>
<gene>
    <name evidence="2" type="ORF">AWW66_11605</name>
</gene>
<evidence type="ECO:0000256" key="1">
    <source>
        <dbReference type="SAM" id="MobiDB-lite"/>
    </source>
</evidence>
<feature type="compositionally biased region" description="Basic and acidic residues" evidence="1">
    <location>
        <begin position="227"/>
        <end position="246"/>
    </location>
</feature>
<reference evidence="2 3" key="1">
    <citation type="submission" date="2016-01" db="EMBL/GenBank/DDBJ databases">
        <title>Whole genome sequence and analysis of Micromonospora rosaria DSM 803, which can produce antibacterial substance rosamicin.</title>
        <authorList>
            <person name="Yang H."/>
            <person name="He X."/>
            <person name="Zhu D."/>
        </authorList>
    </citation>
    <scope>NUCLEOTIDE SEQUENCE [LARGE SCALE GENOMIC DNA]</scope>
    <source>
        <strain evidence="2 3">DSM 803</strain>
    </source>
</reference>
<feature type="region of interest" description="Disordered" evidence="1">
    <location>
        <begin position="183"/>
        <end position="278"/>
    </location>
</feature>
<organism evidence="2 3">
    <name type="scientific">Micromonospora rosaria</name>
    <dbReference type="NCBI Taxonomy" id="47874"/>
    <lineage>
        <taxon>Bacteria</taxon>
        <taxon>Bacillati</taxon>
        <taxon>Actinomycetota</taxon>
        <taxon>Actinomycetes</taxon>
        <taxon>Micromonosporales</taxon>
        <taxon>Micromonosporaceae</taxon>
        <taxon>Micromonospora</taxon>
    </lineage>
</organism>
<proteinExistence type="predicted"/>
<dbReference type="RefSeq" id="WP_067364089.1">
    <property type="nucleotide sequence ID" value="NZ_JBIUBN010000005.1"/>
</dbReference>
<keyword evidence="3" id="KW-1185">Reference proteome</keyword>
<sequence length="303" mass="33155">MTSQNAGPVRTRGRHRRHRLADRTELAAEFTARYGPAVAEYALAARDLVERCPEIGPIDTWSRLADAICGGRPEWRQENWRKRLSRHFTTESKGPPWQTVVLVAKVTVPEVDRRATLDDLARLHRSARGDWPPAWHPADDGCPDRAGGTGIAQTAPGSPESPELARLRRENAVLHRQLAASQAEIERLRAEPGRDQRRGLPRRQPPGPGSRHRPAAGHEAPGCPPHEGARAEDPPRGREAAARRDSPNSGRFPAGQPTVAGSNGPRLPIRLDTATPRPPIAADVAHWVAADPVVPRQTAPPRP</sequence>
<evidence type="ECO:0000313" key="3">
    <source>
        <dbReference type="Proteomes" id="UP000070620"/>
    </source>
</evidence>
<accession>A0A136PTT3</accession>
<comment type="caution">
    <text evidence="2">The sequence shown here is derived from an EMBL/GenBank/DDBJ whole genome shotgun (WGS) entry which is preliminary data.</text>
</comment>
<name>A0A136PTT3_9ACTN</name>